<feature type="transmembrane region" description="Helical" evidence="4">
    <location>
        <begin position="295"/>
        <end position="313"/>
    </location>
</feature>
<evidence type="ECO:0000259" key="5">
    <source>
        <dbReference type="PROSITE" id="PS50850"/>
    </source>
</evidence>
<feature type="transmembrane region" description="Helical" evidence="4">
    <location>
        <begin position="319"/>
        <end position="342"/>
    </location>
</feature>
<dbReference type="SUPFAM" id="SSF103473">
    <property type="entry name" value="MFS general substrate transporter"/>
    <property type="match status" value="1"/>
</dbReference>
<feature type="transmembrane region" description="Helical" evidence="4">
    <location>
        <begin position="383"/>
        <end position="404"/>
    </location>
</feature>
<feature type="transmembrane region" description="Helical" evidence="4">
    <location>
        <begin position="354"/>
        <end position="377"/>
    </location>
</feature>
<keyword evidence="2 4" id="KW-1133">Transmembrane helix</keyword>
<evidence type="ECO:0000313" key="6">
    <source>
        <dbReference type="EMBL" id="EMS78803.1"/>
    </source>
</evidence>
<gene>
    <name evidence="6" type="ORF">Dpo_6c00020</name>
</gene>
<dbReference type="RefSeq" id="WP_006966604.1">
    <property type="nucleotide sequence ID" value="NZ_APJX01000006.1"/>
</dbReference>
<feature type="transmembrane region" description="Helical" evidence="4">
    <location>
        <begin position="77"/>
        <end position="97"/>
    </location>
</feature>
<keyword evidence="1 4" id="KW-0812">Transmembrane</keyword>
<feature type="transmembrane region" description="Helical" evidence="4">
    <location>
        <begin position="268"/>
        <end position="288"/>
    </location>
</feature>
<evidence type="ECO:0000256" key="2">
    <source>
        <dbReference type="ARBA" id="ARBA00022989"/>
    </source>
</evidence>
<organism evidence="6 7">
    <name type="scientific">Desulfotignum phosphitoxidans DSM 13687</name>
    <dbReference type="NCBI Taxonomy" id="1286635"/>
    <lineage>
        <taxon>Bacteria</taxon>
        <taxon>Pseudomonadati</taxon>
        <taxon>Thermodesulfobacteriota</taxon>
        <taxon>Desulfobacteria</taxon>
        <taxon>Desulfobacterales</taxon>
        <taxon>Desulfobacteraceae</taxon>
        <taxon>Desulfotignum</taxon>
    </lineage>
</organism>
<evidence type="ECO:0000256" key="4">
    <source>
        <dbReference type="SAM" id="Phobius"/>
    </source>
</evidence>
<dbReference type="GO" id="GO:0005886">
    <property type="term" value="C:plasma membrane"/>
    <property type="evidence" value="ECO:0007669"/>
    <property type="project" value="TreeGrafter"/>
</dbReference>
<evidence type="ECO:0000313" key="7">
    <source>
        <dbReference type="Proteomes" id="UP000014216"/>
    </source>
</evidence>
<dbReference type="PROSITE" id="PS50850">
    <property type="entry name" value="MFS"/>
    <property type="match status" value="1"/>
</dbReference>
<keyword evidence="7" id="KW-1185">Reference proteome</keyword>
<accession>S0FUN9</accession>
<keyword evidence="3 4" id="KW-0472">Membrane</keyword>
<dbReference type="EMBL" id="APJX01000006">
    <property type="protein sequence ID" value="EMS78803.1"/>
    <property type="molecule type" value="Genomic_DNA"/>
</dbReference>
<dbReference type="GO" id="GO:0022857">
    <property type="term" value="F:transmembrane transporter activity"/>
    <property type="evidence" value="ECO:0007669"/>
    <property type="project" value="InterPro"/>
</dbReference>
<dbReference type="InterPro" id="IPR036259">
    <property type="entry name" value="MFS_trans_sf"/>
</dbReference>
<dbReference type="AlphaFoldDB" id="S0FUN9"/>
<feature type="domain" description="Major facilitator superfamily (MFS) profile" evidence="5">
    <location>
        <begin position="10"/>
        <end position="405"/>
    </location>
</feature>
<feature type="transmembrane region" description="Helical" evidence="4">
    <location>
        <begin position="103"/>
        <end position="124"/>
    </location>
</feature>
<dbReference type="InterPro" id="IPR010645">
    <property type="entry name" value="MFS_4"/>
</dbReference>
<dbReference type="PANTHER" id="PTHR23537:SF1">
    <property type="entry name" value="SUGAR TRANSPORTER"/>
    <property type="match status" value="1"/>
</dbReference>
<dbReference type="InterPro" id="IPR020846">
    <property type="entry name" value="MFS_dom"/>
</dbReference>
<protein>
    <submittedName>
        <fullName evidence="6">Major facilitator superfamily MFS_1</fullName>
    </submittedName>
</protein>
<dbReference type="PROSITE" id="PS51257">
    <property type="entry name" value="PROKAR_LIPOPROTEIN"/>
    <property type="match status" value="1"/>
</dbReference>
<reference evidence="6 7" key="1">
    <citation type="journal article" date="2013" name="Genome Announc.">
        <title>Draft Genome Sequence of Desulfotignum phosphitoxidans DSM 13687 Strain FiPS-3.</title>
        <authorList>
            <person name="Poehlein A."/>
            <person name="Daniel R."/>
            <person name="Simeonova D.D."/>
        </authorList>
    </citation>
    <scope>NUCLEOTIDE SEQUENCE [LARGE SCALE GENOMIC DNA]</scope>
    <source>
        <strain evidence="6 7">DSM 13687</strain>
    </source>
</reference>
<comment type="caution">
    <text evidence="6">The sequence shown here is derived from an EMBL/GenBank/DDBJ whole genome shotgun (WGS) entry which is preliminary data.</text>
</comment>
<dbReference type="PATRIC" id="fig|1286635.3.peg.2865"/>
<evidence type="ECO:0000256" key="1">
    <source>
        <dbReference type="ARBA" id="ARBA00022692"/>
    </source>
</evidence>
<feature type="transmembrane region" description="Helical" evidence="4">
    <location>
        <begin position="170"/>
        <end position="189"/>
    </location>
</feature>
<evidence type="ECO:0000256" key="3">
    <source>
        <dbReference type="ARBA" id="ARBA00023136"/>
    </source>
</evidence>
<dbReference type="OrthoDB" id="9797953at2"/>
<feature type="transmembrane region" description="Helical" evidence="4">
    <location>
        <begin position="7"/>
        <end position="30"/>
    </location>
</feature>
<feature type="transmembrane region" description="Helical" evidence="4">
    <location>
        <begin position="233"/>
        <end position="256"/>
    </location>
</feature>
<feature type="transmembrane region" description="Helical" evidence="4">
    <location>
        <begin position="136"/>
        <end position="158"/>
    </location>
</feature>
<dbReference type="Pfam" id="PF06779">
    <property type="entry name" value="MFS_4"/>
    <property type="match status" value="1"/>
</dbReference>
<proteinExistence type="predicted"/>
<dbReference type="Proteomes" id="UP000014216">
    <property type="component" value="Unassembled WGS sequence"/>
</dbReference>
<name>S0FUN9_9BACT</name>
<feature type="transmembrane region" description="Helical" evidence="4">
    <location>
        <begin position="50"/>
        <end position="70"/>
    </location>
</feature>
<dbReference type="Gene3D" id="1.20.1250.20">
    <property type="entry name" value="MFS general substrate transporter like domains"/>
    <property type="match status" value="2"/>
</dbReference>
<sequence>MTKPLHYGWMIVFTGTMVLFSCLGLGRFALGMLLPSMGLSLELSYSQMGLIGTGNFAGYMASVILAGVVARSIGARNTIAFGLVLVGGSILGMSRSGGFVPLMVLYVVTGVGSGLANVPLMGLVSHWFKKDTRGRAAGLMLTGNGLAIVFSGLMVPWINADLGPEGWRTGWLVIGVISLGVAVISAVLLRNDPADMGLDPVGRPDPVPATENDAPASTFSASKSPHRWTMVHLGCIYLFFGATYVVYATFIVTSLVDERGFGEGTAGTFWAAVGALSIFSGPLFGWLSDRMGRKITIIGVYLLFTISYALAGANLSLPFLYVSIGIFGLAVWSIPTIMSAAVGDYMGPRLAVRAFGFITLFFGAGQIVGPMLAGMLADAFGSFSPAFFLCAFLTACGASLTFFLK</sequence>
<dbReference type="PANTHER" id="PTHR23537">
    <property type="match status" value="1"/>
</dbReference>